<sequence length="83" mass="9886">DNEVIFRASARPAGRIFWQVDWIDYDYTLDYGQSPRGTNKKRTTIDVPIRYDKNMRFHIRFLAWATKSNTVTVTFMNIPKEIQ</sequence>
<feature type="non-terminal residue" evidence="1">
    <location>
        <position position="1"/>
    </location>
</feature>
<name>A0A0F8XTW9_9ZZZZ</name>
<reference evidence="1" key="1">
    <citation type="journal article" date="2015" name="Nature">
        <title>Complex archaea that bridge the gap between prokaryotes and eukaryotes.</title>
        <authorList>
            <person name="Spang A."/>
            <person name="Saw J.H."/>
            <person name="Jorgensen S.L."/>
            <person name="Zaremba-Niedzwiedzka K."/>
            <person name="Martijn J."/>
            <person name="Lind A.E."/>
            <person name="van Eijk R."/>
            <person name="Schleper C."/>
            <person name="Guy L."/>
            <person name="Ettema T.J."/>
        </authorList>
    </citation>
    <scope>NUCLEOTIDE SEQUENCE</scope>
</reference>
<organism evidence="1">
    <name type="scientific">marine sediment metagenome</name>
    <dbReference type="NCBI Taxonomy" id="412755"/>
    <lineage>
        <taxon>unclassified sequences</taxon>
        <taxon>metagenomes</taxon>
        <taxon>ecological metagenomes</taxon>
    </lineage>
</organism>
<dbReference type="AlphaFoldDB" id="A0A0F8XTW9"/>
<gene>
    <name evidence="1" type="ORF">LCGC14_2902660</name>
</gene>
<proteinExistence type="predicted"/>
<comment type="caution">
    <text evidence="1">The sequence shown here is derived from an EMBL/GenBank/DDBJ whole genome shotgun (WGS) entry which is preliminary data.</text>
</comment>
<dbReference type="EMBL" id="LAZR01057199">
    <property type="protein sequence ID" value="KKK72562.1"/>
    <property type="molecule type" value="Genomic_DNA"/>
</dbReference>
<protein>
    <submittedName>
        <fullName evidence="1">Uncharacterized protein</fullName>
    </submittedName>
</protein>
<accession>A0A0F8XTW9</accession>
<evidence type="ECO:0000313" key="1">
    <source>
        <dbReference type="EMBL" id="KKK72562.1"/>
    </source>
</evidence>